<protein>
    <submittedName>
        <fullName evidence="2">Putative membrane protein</fullName>
    </submittedName>
</protein>
<evidence type="ECO:0000313" key="3">
    <source>
        <dbReference type="Proteomes" id="UP000187464"/>
    </source>
</evidence>
<feature type="transmembrane region" description="Helical" evidence="1">
    <location>
        <begin position="43"/>
        <end position="62"/>
    </location>
</feature>
<keyword evidence="3" id="KW-1185">Reference proteome</keyword>
<gene>
    <name evidence="2" type="ORF">PSM36_0060</name>
</gene>
<proteinExistence type="predicted"/>
<organism evidence="2 3">
    <name type="scientific">Proteiniphilum saccharofermentans</name>
    <dbReference type="NCBI Taxonomy" id="1642647"/>
    <lineage>
        <taxon>Bacteria</taxon>
        <taxon>Pseudomonadati</taxon>
        <taxon>Bacteroidota</taxon>
        <taxon>Bacteroidia</taxon>
        <taxon>Bacteroidales</taxon>
        <taxon>Dysgonomonadaceae</taxon>
        <taxon>Proteiniphilum</taxon>
    </lineage>
</organism>
<keyword evidence="1" id="KW-0812">Transmembrane</keyword>
<sequence length="106" mass="13108">MQLCRIMVKKLCILFTFYRYYIWVSLLVNLICAFFLWKNGIGMYPMLFWFKIFTMGASFYLINDYRKQIYFYFHNFGLSKKVLWIFSLLFDLLLFFAMMILAYNLR</sequence>
<keyword evidence="1" id="KW-1133">Transmembrane helix</keyword>
<accession>A0A1R3SR50</accession>
<feature type="transmembrane region" description="Helical" evidence="1">
    <location>
        <begin position="20"/>
        <end position="37"/>
    </location>
</feature>
<dbReference type="AlphaFoldDB" id="A0A1R3SR50"/>
<name>A0A1R3SR50_9BACT</name>
<feature type="transmembrane region" description="Helical" evidence="1">
    <location>
        <begin position="82"/>
        <end position="103"/>
    </location>
</feature>
<reference evidence="2 3" key="1">
    <citation type="submission" date="2016-08" db="EMBL/GenBank/DDBJ databases">
        <authorList>
            <person name="Seilhamer J.J."/>
        </authorList>
    </citation>
    <scope>NUCLEOTIDE SEQUENCE [LARGE SCALE GENOMIC DNA]</scope>
    <source>
        <strain evidence="2">M3/6</strain>
    </source>
</reference>
<dbReference type="STRING" id="1642647.PSM36_0060"/>
<evidence type="ECO:0000256" key="1">
    <source>
        <dbReference type="SAM" id="Phobius"/>
    </source>
</evidence>
<dbReference type="EMBL" id="LT605205">
    <property type="protein sequence ID" value="SCD18896.1"/>
    <property type="molecule type" value="Genomic_DNA"/>
</dbReference>
<dbReference type="Proteomes" id="UP000187464">
    <property type="component" value="Chromosome I"/>
</dbReference>
<dbReference type="KEGG" id="psac:PSM36_0060"/>
<evidence type="ECO:0000313" key="2">
    <source>
        <dbReference type="EMBL" id="SCD18896.1"/>
    </source>
</evidence>
<keyword evidence="1" id="KW-0472">Membrane</keyword>